<evidence type="ECO:0000256" key="3">
    <source>
        <dbReference type="ARBA" id="ARBA00022670"/>
    </source>
</evidence>
<dbReference type="InterPro" id="IPR033116">
    <property type="entry name" value="TRYPSIN_SER"/>
</dbReference>
<dbReference type="Gene3D" id="2.40.10.10">
    <property type="entry name" value="Trypsin-like serine proteases"/>
    <property type="match status" value="1"/>
</dbReference>
<dbReference type="SMART" id="SM00020">
    <property type="entry name" value="Tryp_SPc"/>
    <property type="match status" value="1"/>
</dbReference>
<dbReference type="FunFam" id="2.40.10.10:FF:000146">
    <property type="entry name" value="Serine protease 53"/>
    <property type="match status" value="1"/>
</dbReference>
<dbReference type="InterPro" id="IPR001254">
    <property type="entry name" value="Trypsin_dom"/>
</dbReference>
<evidence type="ECO:0000256" key="9">
    <source>
        <dbReference type="RuleBase" id="RU363034"/>
    </source>
</evidence>
<keyword evidence="5 9" id="KW-0378">Hydrolase</keyword>
<dbReference type="SUPFAM" id="SSF50494">
    <property type="entry name" value="Trypsin-like serine proteases"/>
    <property type="match status" value="1"/>
</dbReference>
<feature type="signal peptide" evidence="11">
    <location>
        <begin position="1"/>
        <end position="17"/>
    </location>
</feature>
<sequence length="456" mass="48090">MLQKLLLLLLGVVLCSSQQVEEEIVQGSCKSVYIYTNYRNYCSFTNTAPTIPLAVRALQQYSTQNCVQGVTYGIQDSTRMWVSGLCYALFSISRVYPITTTTTPITTIATAAPTTLVYTTKAVVTNSTTNSTTATTNATSTTKAPTTNTTTTANSTTATANSTSTTKAPTTNTTTTANSTTATTNSTTTTKAPTTNTTTTSTTSIQDICGVANSAFRIIGGTNATSCEFPWMVVLYNQVAGGLCGGFIIDSTHILTAAHCVAETNTTTKITTVEPAVNFVVFTGSSSIATATRRVVKSITAHEQYNGITLDKDIAIVTLSLPLNFTTCQRPLCLVNATSSPQNATRCKVMGWGVTSTAADASISTNLQWVDVPIVNDTSCRSLYGSYFSATNFCAGTLGKDSCQGDSGGPLACRENDGKYYVQGIVSGGFACGQTAGLYTKVSSFIPWIQSKITLL</sequence>
<dbReference type="PROSITE" id="PS50240">
    <property type="entry name" value="TRYPSIN_DOM"/>
    <property type="match status" value="1"/>
</dbReference>
<dbReference type="AlphaFoldDB" id="A0A9W3AX82"/>
<dbReference type="GO" id="GO:0004252">
    <property type="term" value="F:serine-type endopeptidase activity"/>
    <property type="evidence" value="ECO:0007669"/>
    <property type="project" value="InterPro"/>
</dbReference>
<protein>
    <submittedName>
        <fullName evidence="14">Chymotrypsinogen A-like</fullName>
    </submittedName>
</protein>
<feature type="chain" id="PRO_5040783961" evidence="11">
    <location>
        <begin position="18"/>
        <end position="456"/>
    </location>
</feature>
<keyword evidence="13" id="KW-1185">Reference proteome</keyword>
<keyword evidence="7" id="KW-0865">Zymogen</keyword>
<dbReference type="OMA" id="FILMCGG"/>
<feature type="domain" description="Peptidase S1" evidence="12">
    <location>
        <begin position="218"/>
        <end position="454"/>
    </location>
</feature>
<evidence type="ECO:0000256" key="4">
    <source>
        <dbReference type="ARBA" id="ARBA00022729"/>
    </source>
</evidence>
<feature type="region of interest" description="Disordered" evidence="10">
    <location>
        <begin position="129"/>
        <end position="197"/>
    </location>
</feature>
<accession>A0A9W3AX82</accession>
<evidence type="ECO:0000256" key="10">
    <source>
        <dbReference type="SAM" id="MobiDB-lite"/>
    </source>
</evidence>
<dbReference type="GeneID" id="106079655"/>
<dbReference type="InterPro" id="IPR009003">
    <property type="entry name" value="Peptidase_S1_PA"/>
</dbReference>
<evidence type="ECO:0000313" key="14">
    <source>
        <dbReference type="RefSeq" id="XP_055891814.1"/>
    </source>
</evidence>
<keyword evidence="8" id="KW-1015">Disulfide bond</keyword>
<organism evidence="13 14">
    <name type="scientific">Biomphalaria glabrata</name>
    <name type="common">Bloodfluke planorb</name>
    <name type="synonym">Freshwater snail</name>
    <dbReference type="NCBI Taxonomy" id="6526"/>
    <lineage>
        <taxon>Eukaryota</taxon>
        <taxon>Metazoa</taxon>
        <taxon>Spiralia</taxon>
        <taxon>Lophotrochozoa</taxon>
        <taxon>Mollusca</taxon>
        <taxon>Gastropoda</taxon>
        <taxon>Heterobranchia</taxon>
        <taxon>Euthyneura</taxon>
        <taxon>Panpulmonata</taxon>
        <taxon>Hygrophila</taxon>
        <taxon>Lymnaeoidea</taxon>
        <taxon>Planorbidae</taxon>
        <taxon>Biomphalaria</taxon>
    </lineage>
</organism>
<evidence type="ECO:0000256" key="1">
    <source>
        <dbReference type="ARBA" id="ARBA00004613"/>
    </source>
</evidence>
<keyword evidence="2" id="KW-0964">Secreted</keyword>
<comment type="subcellular location">
    <subcellularLocation>
        <location evidence="1">Secreted</location>
    </subcellularLocation>
</comment>
<reference evidence="14" key="1">
    <citation type="submission" date="2025-08" db="UniProtKB">
        <authorList>
            <consortium name="RefSeq"/>
        </authorList>
    </citation>
    <scope>IDENTIFICATION</scope>
</reference>
<dbReference type="OrthoDB" id="6141927at2759"/>
<proteinExistence type="predicted"/>
<dbReference type="PROSITE" id="PS00135">
    <property type="entry name" value="TRYPSIN_SER"/>
    <property type="match status" value="1"/>
</dbReference>
<evidence type="ECO:0000256" key="7">
    <source>
        <dbReference type="ARBA" id="ARBA00023145"/>
    </source>
</evidence>
<dbReference type="InterPro" id="IPR001314">
    <property type="entry name" value="Peptidase_S1A"/>
</dbReference>
<evidence type="ECO:0000256" key="5">
    <source>
        <dbReference type="ARBA" id="ARBA00022801"/>
    </source>
</evidence>
<dbReference type="InterPro" id="IPR018114">
    <property type="entry name" value="TRYPSIN_HIS"/>
</dbReference>
<dbReference type="PANTHER" id="PTHR24252:SF7">
    <property type="entry name" value="HYALIN"/>
    <property type="match status" value="1"/>
</dbReference>
<dbReference type="Proteomes" id="UP001165740">
    <property type="component" value="Chromosome 7"/>
</dbReference>
<dbReference type="PRINTS" id="PR00722">
    <property type="entry name" value="CHYMOTRYPSIN"/>
</dbReference>
<evidence type="ECO:0000256" key="8">
    <source>
        <dbReference type="ARBA" id="ARBA00023157"/>
    </source>
</evidence>
<dbReference type="CDD" id="cd00190">
    <property type="entry name" value="Tryp_SPc"/>
    <property type="match status" value="1"/>
</dbReference>
<evidence type="ECO:0000313" key="13">
    <source>
        <dbReference type="Proteomes" id="UP001165740"/>
    </source>
</evidence>
<dbReference type="PANTHER" id="PTHR24252">
    <property type="entry name" value="ACROSIN-RELATED"/>
    <property type="match status" value="1"/>
</dbReference>
<evidence type="ECO:0000256" key="2">
    <source>
        <dbReference type="ARBA" id="ARBA00022525"/>
    </source>
</evidence>
<dbReference type="InterPro" id="IPR043504">
    <property type="entry name" value="Peptidase_S1_PA_chymotrypsin"/>
</dbReference>
<evidence type="ECO:0000256" key="11">
    <source>
        <dbReference type="SAM" id="SignalP"/>
    </source>
</evidence>
<name>A0A9W3AX82_BIOGL</name>
<evidence type="ECO:0000256" key="6">
    <source>
        <dbReference type="ARBA" id="ARBA00022825"/>
    </source>
</evidence>
<keyword evidence="4 11" id="KW-0732">Signal</keyword>
<dbReference type="GO" id="GO:0006508">
    <property type="term" value="P:proteolysis"/>
    <property type="evidence" value="ECO:0007669"/>
    <property type="project" value="UniProtKB-KW"/>
</dbReference>
<gene>
    <name evidence="14" type="primary">LOC106079655</name>
</gene>
<dbReference type="Pfam" id="PF00089">
    <property type="entry name" value="Trypsin"/>
    <property type="match status" value="1"/>
</dbReference>
<dbReference type="RefSeq" id="XP_055891814.1">
    <property type="nucleotide sequence ID" value="XM_056035839.1"/>
</dbReference>
<keyword evidence="6 9" id="KW-0720">Serine protease</keyword>
<dbReference type="GO" id="GO:0005576">
    <property type="term" value="C:extracellular region"/>
    <property type="evidence" value="ECO:0007669"/>
    <property type="project" value="UniProtKB-SubCell"/>
</dbReference>
<dbReference type="PROSITE" id="PS00134">
    <property type="entry name" value="TRYPSIN_HIS"/>
    <property type="match status" value="1"/>
</dbReference>
<evidence type="ECO:0000259" key="12">
    <source>
        <dbReference type="PROSITE" id="PS50240"/>
    </source>
</evidence>
<keyword evidence="3 9" id="KW-0645">Protease</keyword>